<evidence type="ECO:0000256" key="11">
    <source>
        <dbReference type="HAMAP-Rule" id="MF_00127"/>
    </source>
</evidence>
<dbReference type="InterPro" id="IPR004516">
    <property type="entry name" value="HisRS/HisZ"/>
</dbReference>
<dbReference type="GO" id="GO:0005737">
    <property type="term" value="C:cytoplasm"/>
    <property type="evidence" value="ECO:0007669"/>
    <property type="project" value="UniProtKB-SubCell"/>
</dbReference>
<evidence type="ECO:0000313" key="15">
    <source>
        <dbReference type="Proteomes" id="UP001179600"/>
    </source>
</evidence>
<dbReference type="Gene3D" id="3.40.50.800">
    <property type="entry name" value="Anticodon-binding domain"/>
    <property type="match status" value="1"/>
</dbReference>
<dbReference type="InterPro" id="IPR006195">
    <property type="entry name" value="aa-tRNA-synth_II"/>
</dbReference>
<dbReference type="PIRSF" id="PIRSF001549">
    <property type="entry name" value="His-tRNA_synth"/>
    <property type="match status" value="1"/>
</dbReference>
<keyword evidence="5 11" id="KW-0436">Ligase</keyword>
<keyword evidence="6 11" id="KW-0547">Nucleotide-binding</keyword>
<comment type="catalytic activity">
    <reaction evidence="10 11">
        <text>tRNA(His) + L-histidine + ATP = L-histidyl-tRNA(His) + AMP + diphosphate + H(+)</text>
        <dbReference type="Rhea" id="RHEA:17313"/>
        <dbReference type="Rhea" id="RHEA-COMP:9665"/>
        <dbReference type="Rhea" id="RHEA-COMP:9689"/>
        <dbReference type="ChEBI" id="CHEBI:15378"/>
        <dbReference type="ChEBI" id="CHEBI:30616"/>
        <dbReference type="ChEBI" id="CHEBI:33019"/>
        <dbReference type="ChEBI" id="CHEBI:57595"/>
        <dbReference type="ChEBI" id="CHEBI:78442"/>
        <dbReference type="ChEBI" id="CHEBI:78527"/>
        <dbReference type="ChEBI" id="CHEBI:456215"/>
        <dbReference type="EC" id="6.1.1.21"/>
    </reaction>
</comment>
<dbReference type="RefSeq" id="WP_272163446.1">
    <property type="nucleotide sequence ID" value="NZ_CP116507.1"/>
</dbReference>
<evidence type="ECO:0000256" key="5">
    <source>
        <dbReference type="ARBA" id="ARBA00022598"/>
    </source>
</evidence>
<feature type="binding site" evidence="12">
    <location>
        <position position="259"/>
    </location>
    <ligand>
        <name>L-histidine</name>
        <dbReference type="ChEBI" id="CHEBI:57595"/>
    </ligand>
</feature>
<dbReference type="InterPro" id="IPR033656">
    <property type="entry name" value="HisRS_anticodon"/>
</dbReference>
<evidence type="ECO:0000256" key="3">
    <source>
        <dbReference type="ARBA" id="ARBA00011738"/>
    </source>
</evidence>
<dbReference type="CDD" id="cd00773">
    <property type="entry name" value="HisRS-like_core"/>
    <property type="match status" value="1"/>
</dbReference>
<feature type="binding site" evidence="12">
    <location>
        <position position="128"/>
    </location>
    <ligand>
        <name>L-histidine</name>
        <dbReference type="ChEBI" id="CHEBI:57595"/>
    </ligand>
</feature>
<dbReference type="Pfam" id="PF13393">
    <property type="entry name" value="tRNA-synt_His"/>
    <property type="match status" value="1"/>
</dbReference>
<feature type="binding site" evidence="12">
    <location>
        <begin position="81"/>
        <end position="83"/>
    </location>
    <ligand>
        <name>L-histidine</name>
        <dbReference type="ChEBI" id="CHEBI:57595"/>
    </ligand>
</feature>
<keyword evidence="9 11" id="KW-0030">Aminoacyl-tRNA synthetase</keyword>
<dbReference type="NCBIfam" id="TIGR00442">
    <property type="entry name" value="hisS"/>
    <property type="match status" value="1"/>
</dbReference>
<evidence type="ECO:0000256" key="4">
    <source>
        <dbReference type="ARBA" id="ARBA00022490"/>
    </source>
</evidence>
<dbReference type="AlphaFoldDB" id="A0AAF0BIE8"/>
<dbReference type="GO" id="GO:0140096">
    <property type="term" value="F:catalytic activity, acting on a protein"/>
    <property type="evidence" value="ECO:0007669"/>
    <property type="project" value="UniProtKB-ARBA"/>
</dbReference>
<comment type="subcellular location">
    <subcellularLocation>
        <location evidence="1 11">Cytoplasm</location>
    </subcellularLocation>
</comment>
<dbReference type="PANTHER" id="PTHR43707:SF1">
    <property type="entry name" value="HISTIDINE--TRNA LIGASE, MITOCHONDRIAL-RELATED"/>
    <property type="match status" value="1"/>
</dbReference>
<organism evidence="14 15">
    <name type="scientific">Vagococcus lutrae</name>
    <dbReference type="NCBI Taxonomy" id="81947"/>
    <lineage>
        <taxon>Bacteria</taxon>
        <taxon>Bacillati</taxon>
        <taxon>Bacillota</taxon>
        <taxon>Bacilli</taxon>
        <taxon>Lactobacillales</taxon>
        <taxon>Enterococcaceae</taxon>
        <taxon>Vagococcus</taxon>
    </lineage>
</organism>
<protein>
    <recommendedName>
        <fullName evidence="11">Histidine--tRNA ligase</fullName>
        <ecNumber evidence="11">6.1.1.21</ecNumber>
    </recommendedName>
    <alternativeName>
        <fullName evidence="11">Histidyl-tRNA synthetase</fullName>
        <shortName evidence="11">HisRS</shortName>
    </alternativeName>
</protein>
<dbReference type="InterPro" id="IPR041715">
    <property type="entry name" value="HisRS-like_core"/>
</dbReference>
<dbReference type="InterPro" id="IPR036621">
    <property type="entry name" value="Anticodon-bd_dom_sf"/>
</dbReference>
<evidence type="ECO:0000256" key="8">
    <source>
        <dbReference type="ARBA" id="ARBA00022917"/>
    </source>
</evidence>
<dbReference type="GO" id="GO:0016740">
    <property type="term" value="F:transferase activity"/>
    <property type="evidence" value="ECO:0007669"/>
    <property type="project" value="UniProtKB-ARBA"/>
</dbReference>
<gene>
    <name evidence="11 14" type="primary">hisS</name>
    <name evidence="14" type="ORF">PML95_01310</name>
</gene>
<evidence type="ECO:0000256" key="9">
    <source>
        <dbReference type="ARBA" id="ARBA00023146"/>
    </source>
</evidence>
<evidence type="ECO:0000256" key="2">
    <source>
        <dbReference type="ARBA" id="ARBA00008226"/>
    </source>
</evidence>
<comment type="subunit">
    <text evidence="3 11">Homodimer.</text>
</comment>
<reference evidence="14" key="1">
    <citation type="submission" date="2023-01" db="EMBL/GenBank/DDBJ databases">
        <title>Oxazolidinone resistance genes in florfenicol resistant enterococci from beef cattle and veal calves at slaughter.</title>
        <authorList>
            <person name="Biggel M."/>
        </authorList>
    </citation>
    <scope>NUCLEOTIDE SEQUENCE</scope>
    <source>
        <strain evidence="14">K204-1</strain>
    </source>
</reference>
<evidence type="ECO:0000256" key="12">
    <source>
        <dbReference type="PIRSR" id="PIRSR001549-1"/>
    </source>
</evidence>
<dbReference type="HAMAP" id="MF_00127">
    <property type="entry name" value="His_tRNA_synth"/>
    <property type="match status" value="1"/>
</dbReference>
<dbReference type="Proteomes" id="UP001179600">
    <property type="component" value="Chromosome"/>
</dbReference>
<accession>A0AAF0BIE8</accession>
<evidence type="ECO:0000259" key="13">
    <source>
        <dbReference type="PROSITE" id="PS50862"/>
    </source>
</evidence>
<keyword evidence="8 11" id="KW-0648">Protein biosynthesis</keyword>
<dbReference type="Gene3D" id="3.30.930.10">
    <property type="entry name" value="Bira Bifunctional Protein, Domain 2"/>
    <property type="match status" value="1"/>
</dbReference>
<evidence type="ECO:0000256" key="1">
    <source>
        <dbReference type="ARBA" id="ARBA00004496"/>
    </source>
</evidence>
<dbReference type="EC" id="6.1.1.21" evidence="11"/>
<feature type="binding site" evidence="12">
    <location>
        <position position="114"/>
    </location>
    <ligand>
        <name>L-histidine</name>
        <dbReference type="ChEBI" id="CHEBI:57595"/>
    </ligand>
</feature>
<dbReference type="InterPro" id="IPR004154">
    <property type="entry name" value="Anticodon-bd"/>
</dbReference>
<dbReference type="SUPFAM" id="SSF55681">
    <property type="entry name" value="Class II aaRS and biotin synthetases"/>
    <property type="match status" value="1"/>
</dbReference>
<keyword evidence="7 11" id="KW-0067">ATP-binding</keyword>
<dbReference type="EMBL" id="CP116507">
    <property type="protein sequence ID" value="WCG22911.1"/>
    <property type="molecule type" value="Genomic_DNA"/>
</dbReference>
<comment type="similarity">
    <text evidence="2 11">Belongs to the class-II aminoacyl-tRNA synthetase family.</text>
</comment>
<dbReference type="PROSITE" id="PS50862">
    <property type="entry name" value="AA_TRNA_LIGASE_II"/>
    <property type="match status" value="1"/>
</dbReference>
<evidence type="ECO:0000256" key="7">
    <source>
        <dbReference type="ARBA" id="ARBA00022840"/>
    </source>
</evidence>
<keyword evidence="4 11" id="KW-0963">Cytoplasm</keyword>
<dbReference type="GO" id="GO:0005524">
    <property type="term" value="F:ATP binding"/>
    <property type="evidence" value="ECO:0007669"/>
    <property type="project" value="UniProtKB-UniRule"/>
</dbReference>
<sequence>MAYQRPRGTADILPSEVGQWQYLEETARLLFSDYQFKEIRTPLFEHYEVIARSVGDTTDIVSKEMYDFYDKGDRHVTLRPEGTAPIVRAFVENKLYGPEHAKPYKVFYIGPMFRYERPKSGRLRQFHQIGVEALGSDNPATDVEIMMMAMDYYRQIGLTSIRLVINSLGDRESRQNYRTGLLDYLRPHYDALSEDSKNRFEHNPLRILDSKDEGDKKIVENAPSILDYLTDEAREYFETVKEMLDYLDVSYEIDHRMVRGLDYYNHTIFEIMSDAKVFGETTTIGAGGRYNGLVEELGGPDVSGFGFGLGVERTLLAVASEGHELPEPKGVNVYVVGIGSETNLEALKLVQTIREFGFSADRDVMGRSPKAQFKAANRSNAEIVLTIGETELAKKEVKLKVMATREEITVPLAEIYQDFSHVYRQAVGMNGGEK</sequence>
<dbReference type="InterPro" id="IPR015807">
    <property type="entry name" value="His-tRNA-ligase"/>
</dbReference>
<feature type="binding site" evidence="12">
    <location>
        <position position="132"/>
    </location>
    <ligand>
        <name>L-histidine</name>
        <dbReference type="ChEBI" id="CHEBI:57595"/>
    </ligand>
</feature>
<dbReference type="CDD" id="cd00859">
    <property type="entry name" value="HisRS_anticodon"/>
    <property type="match status" value="1"/>
</dbReference>
<dbReference type="InterPro" id="IPR045864">
    <property type="entry name" value="aa-tRNA-synth_II/BPL/LPL"/>
</dbReference>
<dbReference type="FunFam" id="3.30.930.10:FF:000005">
    <property type="entry name" value="Histidine--tRNA ligase"/>
    <property type="match status" value="1"/>
</dbReference>
<name>A0AAF0BIE8_9ENTE</name>
<feature type="domain" description="Aminoacyl-transfer RNA synthetases class-II family profile" evidence="13">
    <location>
        <begin position="23"/>
        <end position="326"/>
    </location>
</feature>
<dbReference type="GO" id="GO:0006427">
    <property type="term" value="P:histidyl-tRNA aminoacylation"/>
    <property type="evidence" value="ECO:0007669"/>
    <property type="project" value="UniProtKB-UniRule"/>
</dbReference>
<feature type="binding site" evidence="12">
    <location>
        <begin position="263"/>
        <end position="264"/>
    </location>
    <ligand>
        <name>L-histidine</name>
        <dbReference type="ChEBI" id="CHEBI:57595"/>
    </ligand>
</feature>
<evidence type="ECO:0000313" key="14">
    <source>
        <dbReference type="EMBL" id="WCG22911.1"/>
    </source>
</evidence>
<dbReference type="SUPFAM" id="SSF52954">
    <property type="entry name" value="Class II aaRS ABD-related"/>
    <property type="match status" value="1"/>
</dbReference>
<evidence type="ECO:0000256" key="10">
    <source>
        <dbReference type="ARBA" id="ARBA00047639"/>
    </source>
</evidence>
<evidence type="ECO:0000256" key="6">
    <source>
        <dbReference type="ARBA" id="ARBA00022741"/>
    </source>
</evidence>
<dbReference type="Pfam" id="PF03129">
    <property type="entry name" value="HGTP_anticodon"/>
    <property type="match status" value="1"/>
</dbReference>
<proteinExistence type="inferred from homology"/>
<dbReference type="GO" id="GO:0004821">
    <property type="term" value="F:histidine-tRNA ligase activity"/>
    <property type="evidence" value="ECO:0007669"/>
    <property type="project" value="UniProtKB-UniRule"/>
</dbReference>
<dbReference type="PANTHER" id="PTHR43707">
    <property type="entry name" value="HISTIDYL-TRNA SYNTHETASE"/>
    <property type="match status" value="1"/>
</dbReference>